<organism evidence="3 4">
    <name type="scientific">Scytalidium lignicola</name>
    <name type="common">Hyphomycete</name>
    <dbReference type="NCBI Taxonomy" id="5539"/>
    <lineage>
        <taxon>Eukaryota</taxon>
        <taxon>Fungi</taxon>
        <taxon>Dikarya</taxon>
        <taxon>Ascomycota</taxon>
        <taxon>Pezizomycotina</taxon>
        <taxon>Leotiomycetes</taxon>
        <taxon>Leotiomycetes incertae sedis</taxon>
        <taxon>Scytalidium</taxon>
    </lineage>
</organism>
<evidence type="ECO:0000256" key="1">
    <source>
        <dbReference type="SAM" id="MobiDB-lite"/>
    </source>
</evidence>
<sequence length="184" mass="21329">MDFQSMPLREAFDQPKALTIRTRFYSAAEWELQKPLIEQFYVQEGRTCKETMAILKGKGFSVSEKQIKSRLTKWNFDIKNIRGNTMRAIAKVQARRQKEQGKESVFKINNRSVHPRNIKRFLLKKNISEDELLTTQESDDTVEYTVYTPRPSTPSSCTGLTYQGERSHHPTLFREPGLPIGSVE</sequence>
<evidence type="ECO:0000313" key="4">
    <source>
        <dbReference type="Proteomes" id="UP000258309"/>
    </source>
</evidence>
<keyword evidence="4" id="KW-1185">Reference proteome</keyword>
<gene>
    <name evidence="3" type="ORF">B7463_g11097</name>
</gene>
<dbReference type="Pfam" id="PF14420">
    <property type="entry name" value="Clr5"/>
    <property type="match status" value="1"/>
</dbReference>
<feature type="non-terminal residue" evidence="3">
    <location>
        <position position="184"/>
    </location>
</feature>
<evidence type="ECO:0000259" key="2">
    <source>
        <dbReference type="Pfam" id="PF14420"/>
    </source>
</evidence>
<feature type="domain" description="Clr5" evidence="2">
    <location>
        <begin position="27"/>
        <end position="77"/>
    </location>
</feature>
<accession>A0A3E2GVT3</accession>
<proteinExistence type="predicted"/>
<protein>
    <recommendedName>
        <fullName evidence="2">Clr5 domain-containing protein</fullName>
    </recommendedName>
</protein>
<dbReference type="AlphaFoldDB" id="A0A3E2GVT3"/>
<dbReference type="PANTHER" id="PTHR38788">
    <property type="entry name" value="CLR5 DOMAIN-CONTAINING PROTEIN"/>
    <property type="match status" value="1"/>
</dbReference>
<feature type="region of interest" description="Disordered" evidence="1">
    <location>
        <begin position="152"/>
        <end position="184"/>
    </location>
</feature>
<dbReference type="Proteomes" id="UP000258309">
    <property type="component" value="Unassembled WGS sequence"/>
</dbReference>
<comment type="caution">
    <text evidence="3">The sequence shown here is derived from an EMBL/GenBank/DDBJ whole genome shotgun (WGS) entry which is preliminary data.</text>
</comment>
<feature type="non-terminal residue" evidence="3">
    <location>
        <position position="1"/>
    </location>
</feature>
<dbReference type="InterPro" id="IPR025676">
    <property type="entry name" value="Clr5_dom"/>
</dbReference>
<dbReference type="OrthoDB" id="5986190at2759"/>
<dbReference type="EMBL" id="NCSJ02000350">
    <property type="protein sequence ID" value="RFU25231.1"/>
    <property type="molecule type" value="Genomic_DNA"/>
</dbReference>
<reference evidence="3 4" key="1">
    <citation type="submission" date="2018-05" db="EMBL/GenBank/DDBJ databases">
        <title>Draft genome sequence of Scytalidium lignicola DSM 105466, a ubiquitous saprotrophic fungus.</title>
        <authorList>
            <person name="Buettner E."/>
            <person name="Gebauer A.M."/>
            <person name="Hofrichter M."/>
            <person name="Liers C."/>
            <person name="Kellner H."/>
        </authorList>
    </citation>
    <scope>NUCLEOTIDE SEQUENCE [LARGE SCALE GENOMIC DNA]</scope>
    <source>
        <strain evidence="3 4">DSM 105466</strain>
    </source>
</reference>
<dbReference type="PANTHER" id="PTHR38788:SF3">
    <property type="entry name" value="CLR5 DOMAIN-CONTAINING PROTEIN"/>
    <property type="match status" value="1"/>
</dbReference>
<name>A0A3E2GVT3_SCYLI</name>
<evidence type="ECO:0000313" key="3">
    <source>
        <dbReference type="EMBL" id="RFU25231.1"/>
    </source>
</evidence>